<feature type="transmembrane region" description="Helical" evidence="1">
    <location>
        <begin position="113"/>
        <end position="134"/>
    </location>
</feature>
<keyword evidence="1" id="KW-0812">Transmembrane</keyword>
<dbReference type="InterPro" id="IPR010982">
    <property type="entry name" value="Lambda_DNA-bd_dom_sf"/>
</dbReference>
<evidence type="ECO:0000313" key="3">
    <source>
        <dbReference type="EMBL" id="GAA4086651.1"/>
    </source>
</evidence>
<dbReference type="Pfam" id="PF01381">
    <property type="entry name" value="HTH_3"/>
    <property type="match status" value="1"/>
</dbReference>
<sequence>MSRLYAIRQQQNLTQEELYERSGISVRTIQRIEAGTSDPKGYTLKALAKGLGIPEDELREKEGVTVTEHNATLLKWINISSLPFIIFPPLNIAAPLLVMLFKKQFGPIAKKIVTIQIVWTLVAGVLILMIILLNDVFGIRGQYMKLVPVIWLLANVFIILLNAAAIAGNRALRIDIKFSLF</sequence>
<protein>
    <recommendedName>
        <fullName evidence="2">HTH cro/C1-type domain-containing protein</fullName>
    </recommendedName>
</protein>
<dbReference type="EMBL" id="BAABCV010000001">
    <property type="protein sequence ID" value="GAA4086651.1"/>
    <property type="molecule type" value="Genomic_DNA"/>
</dbReference>
<accession>A0ABP7WE31</accession>
<feature type="transmembrane region" description="Helical" evidence="1">
    <location>
        <begin position="146"/>
        <end position="167"/>
    </location>
</feature>
<dbReference type="InterPro" id="IPR001387">
    <property type="entry name" value="Cro/C1-type_HTH"/>
</dbReference>
<keyword evidence="1" id="KW-0472">Membrane</keyword>
<feature type="transmembrane region" description="Helical" evidence="1">
    <location>
        <begin position="82"/>
        <end position="101"/>
    </location>
</feature>
<dbReference type="Gene3D" id="1.10.260.40">
    <property type="entry name" value="lambda repressor-like DNA-binding domains"/>
    <property type="match status" value="1"/>
</dbReference>
<evidence type="ECO:0000313" key="4">
    <source>
        <dbReference type="Proteomes" id="UP001500841"/>
    </source>
</evidence>
<dbReference type="Proteomes" id="UP001500841">
    <property type="component" value="Unassembled WGS sequence"/>
</dbReference>
<evidence type="ECO:0000259" key="2">
    <source>
        <dbReference type="PROSITE" id="PS50943"/>
    </source>
</evidence>
<dbReference type="RefSeq" id="WP_345100806.1">
    <property type="nucleotide sequence ID" value="NZ_BAABCV010000001.1"/>
</dbReference>
<name>A0ABP7WE31_9SPHI</name>
<dbReference type="SMART" id="SM00530">
    <property type="entry name" value="HTH_XRE"/>
    <property type="match status" value="1"/>
</dbReference>
<proteinExistence type="predicted"/>
<gene>
    <name evidence="3" type="ORF">GCM10022392_04540</name>
</gene>
<comment type="caution">
    <text evidence="3">The sequence shown here is derived from an EMBL/GenBank/DDBJ whole genome shotgun (WGS) entry which is preliminary data.</text>
</comment>
<feature type="domain" description="HTH cro/C1-type" evidence="2">
    <location>
        <begin position="4"/>
        <end position="58"/>
    </location>
</feature>
<evidence type="ECO:0000256" key="1">
    <source>
        <dbReference type="SAM" id="Phobius"/>
    </source>
</evidence>
<keyword evidence="1" id="KW-1133">Transmembrane helix</keyword>
<dbReference type="PROSITE" id="PS50943">
    <property type="entry name" value="HTH_CROC1"/>
    <property type="match status" value="1"/>
</dbReference>
<dbReference type="SUPFAM" id="SSF47413">
    <property type="entry name" value="lambda repressor-like DNA-binding domains"/>
    <property type="match status" value="1"/>
</dbReference>
<keyword evidence="4" id="KW-1185">Reference proteome</keyword>
<organism evidence="3 4">
    <name type="scientific">Mucilaginibacter panaciglaebae</name>
    <dbReference type="NCBI Taxonomy" id="502331"/>
    <lineage>
        <taxon>Bacteria</taxon>
        <taxon>Pseudomonadati</taxon>
        <taxon>Bacteroidota</taxon>
        <taxon>Sphingobacteriia</taxon>
        <taxon>Sphingobacteriales</taxon>
        <taxon>Sphingobacteriaceae</taxon>
        <taxon>Mucilaginibacter</taxon>
    </lineage>
</organism>
<reference evidence="4" key="1">
    <citation type="journal article" date="2019" name="Int. J. Syst. Evol. Microbiol.">
        <title>The Global Catalogue of Microorganisms (GCM) 10K type strain sequencing project: providing services to taxonomists for standard genome sequencing and annotation.</title>
        <authorList>
            <consortium name="The Broad Institute Genomics Platform"/>
            <consortium name="The Broad Institute Genome Sequencing Center for Infectious Disease"/>
            <person name="Wu L."/>
            <person name="Ma J."/>
        </authorList>
    </citation>
    <scope>NUCLEOTIDE SEQUENCE [LARGE SCALE GENOMIC DNA]</scope>
    <source>
        <strain evidence="4">JCM 17085</strain>
    </source>
</reference>
<dbReference type="CDD" id="cd00093">
    <property type="entry name" value="HTH_XRE"/>
    <property type="match status" value="1"/>
</dbReference>